<evidence type="ECO:0000259" key="2">
    <source>
        <dbReference type="SMART" id="SM01259"/>
    </source>
</evidence>
<organism evidence="3 4">
    <name type="scientific">Azospirillum griseum</name>
    <dbReference type="NCBI Taxonomy" id="2496639"/>
    <lineage>
        <taxon>Bacteria</taxon>
        <taxon>Pseudomonadati</taxon>
        <taxon>Pseudomonadota</taxon>
        <taxon>Alphaproteobacteria</taxon>
        <taxon>Rhodospirillales</taxon>
        <taxon>Azospirillaceae</taxon>
        <taxon>Azospirillum</taxon>
    </lineage>
</organism>
<comment type="caution">
    <text evidence="3">The sequence shown here is derived from an EMBL/GenBank/DDBJ whole genome shotgun (WGS) entry which is preliminary data.</text>
</comment>
<reference evidence="3 4" key="1">
    <citation type="submission" date="2018-12" db="EMBL/GenBank/DDBJ databases">
        <authorList>
            <person name="Yang Y."/>
        </authorList>
    </citation>
    <scope>NUCLEOTIDE SEQUENCE [LARGE SCALE GENOMIC DNA]</scope>
    <source>
        <strain evidence="3 4">L-25-5w-1</strain>
    </source>
</reference>
<protein>
    <submittedName>
        <fullName evidence="3">Lipid A biosynthesis</fullName>
    </submittedName>
</protein>
<proteinExistence type="predicted"/>
<dbReference type="RefSeq" id="WP_126619217.1">
    <property type="nucleotide sequence ID" value="NZ_JBHUCY010000002.1"/>
</dbReference>
<dbReference type="Pfam" id="PF07578">
    <property type="entry name" value="LAB_N"/>
    <property type="match status" value="1"/>
</dbReference>
<keyword evidence="1" id="KW-1133">Transmembrane helix</keyword>
<sequence>MLDRAIAWYYSQSSTDLIWIGLGFFAQTLFMMRFVVQWIASERARKSVMPEVFWYFSIGGGVLLLAYSAYRVDPVYMVGQAMGLIIYLRNLYFVWVNKAKRSEA</sequence>
<dbReference type="GO" id="GO:0009245">
    <property type="term" value="P:lipid A biosynthetic process"/>
    <property type="evidence" value="ECO:0007669"/>
    <property type="project" value="InterPro"/>
</dbReference>
<dbReference type="OrthoDB" id="9793186at2"/>
<dbReference type="AlphaFoldDB" id="A0A3S0K265"/>
<dbReference type="InterPro" id="IPR014546">
    <property type="entry name" value="UCP028440_lipidA_biosyn"/>
</dbReference>
<evidence type="ECO:0000313" key="4">
    <source>
        <dbReference type="Proteomes" id="UP000277007"/>
    </source>
</evidence>
<feature type="transmembrane region" description="Helical" evidence="1">
    <location>
        <begin position="17"/>
        <end position="40"/>
    </location>
</feature>
<feature type="transmembrane region" description="Helical" evidence="1">
    <location>
        <begin position="76"/>
        <end position="95"/>
    </location>
</feature>
<evidence type="ECO:0000256" key="1">
    <source>
        <dbReference type="SAM" id="Phobius"/>
    </source>
</evidence>
<evidence type="ECO:0000313" key="3">
    <source>
        <dbReference type="EMBL" id="RTR16312.1"/>
    </source>
</evidence>
<gene>
    <name evidence="3" type="ORF">EJ903_21230</name>
</gene>
<keyword evidence="1" id="KW-0812">Transmembrane</keyword>
<keyword evidence="1" id="KW-0472">Membrane</keyword>
<dbReference type="EMBL" id="RXMA01000026">
    <property type="protein sequence ID" value="RTR16312.1"/>
    <property type="molecule type" value="Genomic_DNA"/>
</dbReference>
<dbReference type="GO" id="GO:0016020">
    <property type="term" value="C:membrane"/>
    <property type="evidence" value="ECO:0007669"/>
    <property type="project" value="GOC"/>
</dbReference>
<keyword evidence="4" id="KW-1185">Reference proteome</keyword>
<dbReference type="GO" id="GO:0008915">
    <property type="term" value="F:lipid-A-disaccharide synthase activity"/>
    <property type="evidence" value="ECO:0007669"/>
    <property type="project" value="InterPro"/>
</dbReference>
<accession>A0A3S0K265</accession>
<feature type="domain" description="Lipid A biosynthesis N-terminal" evidence="2">
    <location>
        <begin position="22"/>
        <end position="93"/>
    </location>
</feature>
<dbReference type="SMART" id="SM01259">
    <property type="entry name" value="LAB_N"/>
    <property type="match status" value="1"/>
</dbReference>
<feature type="transmembrane region" description="Helical" evidence="1">
    <location>
        <begin position="52"/>
        <end position="70"/>
    </location>
</feature>
<dbReference type="InterPro" id="IPR011499">
    <property type="entry name" value="Lipid_A_biosynth_N"/>
</dbReference>
<dbReference type="PIRSF" id="PIRSF028440">
    <property type="entry name" value="UCP_LAB_N"/>
    <property type="match status" value="1"/>
</dbReference>
<dbReference type="Proteomes" id="UP000277007">
    <property type="component" value="Unassembled WGS sequence"/>
</dbReference>
<name>A0A3S0K265_9PROT</name>